<dbReference type="KEGG" id="tmm:Tmari_1535"/>
<evidence type="ECO:0000313" key="2">
    <source>
        <dbReference type="Proteomes" id="UP000008183"/>
    </source>
</evidence>
<dbReference type="KEGG" id="tmi:THEMA_06655"/>
<dbReference type="Proteomes" id="UP000008183">
    <property type="component" value="Chromosome"/>
</dbReference>
<protein>
    <recommendedName>
        <fullName evidence="3">Rrf2 family transcriptional regulator</fullName>
    </recommendedName>
</protein>
<dbReference type="Gene3D" id="1.10.10.10">
    <property type="entry name" value="Winged helix-like DNA-binding domain superfamily/Winged helix DNA-binding domain"/>
    <property type="match status" value="1"/>
</dbReference>
<dbReference type="PROSITE" id="PS01332">
    <property type="entry name" value="HTH_RRF2_1"/>
    <property type="match status" value="1"/>
</dbReference>
<dbReference type="InterPro" id="IPR036390">
    <property type="entry name" value="WH_DNA-bd_sf"/>
</dbReference>
<dbReference type="PANTHER" id="PTHR33221:SF14">
    <property type="entry name" value="HTH-TYPE TRANSCRIPTIONAL REGULATOR AQ_268-RELATED"/>
    <property type="match status" value="1"/>
</dbReference>
<dbReference type="OrthoDB" id="9795923at2"/>
<organism evidence="1 2">
    <name type="scientific">Thermotoga maritima (strain ATCC 43589 / DSM 3109 / JCM 10099 / NBRC 100826 / MSB8)</name>
    <dbReference type="NCBI Taxonomy" id="243274"/>
    <lineage>
        <taxon>Bacteria</taxon>
        <taxon>Thermotogati</taxon>
        <taxon>Thermotogota</taxon>
        <taxon>Thermotogae</taxon>
        <taxon>Thermotogales</taxon>
        <taxon>Thermotogaceae</taxon>
        <taxon>Thermotoga</taxon>
    </lineage>
</organism>
<keyword evidence="2" id="KW-1185">Reference proteome</keyword>
<dbReference type="PIR" id="C72241">
    <property type="entry name" value="C72241"/>
</dbReference>
<dbReference type="PANTHER" id="PTHR33221">
    <property type="entry name" value="WINGED HELIX-TURN-HELIX TRANSCRIPTIONAL REGULATOR, RRF2 FAMILY"/>
    <property type="match status" value="1"/>
</dbReference>
<dbReference type="Pfam" id="PF02082">
    <property type="entry name" value="Rrf2"/>
    <property type="match status" value="1"/>
</dbReference>
<name>Q9X1L3_THEMA</name>
<dbReference type="KEGG" id="tmw:THMA_1561"/>
<dbReference type="RefSeq" id="WP_004081895.1">
    <property type="nucleotide sequence ID" value="NC_000853.1"/>
</dbReference>
<dbReference type="GO" id="GO:0006355">
    <property type="term" value="P:regulation of DNA-templated transcription"/>
    <property type="evidence" value="ECO:0000318"/>
    <property type="project" value="GO_Central"/>
</dbReference>
<gene>
    <name evidence="1" type="ordered locus">TM_1527</name>
</gene>
<dbReference type="InterPro" id="IPR036388">
    <property type="entry name" value="WH-like_DNA-bd_sf"/>
</dbReference>
<dbReference type="GO" id="GO:0003700">
    <property type="term" value="F:DNA-binding transcription factor activity"/>
    <property type="evidence" value="ECO:0000318"/>
    <property type="project" value="GO_Central"/>
</dbReference>
<reference evidence="1 2" key="1">
    <citation type="journal article" date="1999" name="Nature">
        <title>Evidence for lateral gene transfer between Archaea and Bacteria from genome sequence of Thermotoga maritima.</title>
        <authorList>
            <person name="Nelson K.E."/>
            <person name="Clayton R.A."/>
            <person name="Gill S.R."/>
            <person name="Gwinn M.L."/>
            <person name="Dodson R.J."/>
            <person name="Haft D.H."/>
            <person name="Hickey E.K."/>
            <person name="Peterson J.D."/>
            <person name="Nelson W.C."/>
            <person name="Ketchum K.A."/>
            <person name="McDonald L."/>
            <person name="Utterback T.R."/>
            <person name="Malek J.A."/>
            <person name="Linher K.D."/>
            <person name="Garrett M.M."/>
            <person name="Stewart A.M."/>
            <person name="Cotton M.D."/>
            <person name="Pratt M.S."/>
            <person name="Phillips C.A."/>
            <person name="Richardson D."/>
            <person name="Heidelberg J."/>
            <person name="Sutton G.G."/>
            <person name="Fleischmann R.D."/>
            <person name="White O."/>
            <person name="Salzberg S.L."/>
            <person name="Smith H.O."/>
            <person name="Venter J.C."/>
            <person name="Fraser C.M."/>
        </authorList>
    </citation>
    <scope>NUCLEOTIDE SEQUENCE [LARGE SCALE GENOMIC DNA]</scope>
    <source>
        <strain evidence="2">ATCC 43589 / DSM 3109 / JCM 10099 / NBRC 100826 / MSB8</strain>
    </source>
</reference>
<dbReference type="PATRIC" id="fig|243274.17.peg.1537"/>
<evidence type="ECO:0008006" key="3">
    <source>
        <dbReference type="Google" id="ProtNLM"/>
    </source>
</evidence>
<dbReference type="KEGG" id="tma:TM1527"/>
<dbReference type="EnsemblBacteria" id="AAD36594">
    <property type="protein sequence ID" value="AAD36594"/>
    <property type="gene ID" value="TM_1527"/>
</dbReference>
<dbReference type="EMBL" id="AE000512">
    <property type="protein sequence ID" value="AAD36594.1"/>
    <property type="molecule type" value="Genomic_DNA"/>
</dbReference>
<dbReference type="InterPro" id="IPR000944">
    <property type="entry name" value="Tscrpt_reg_Rrf2"/>
</dbReference>
<dbReference type="NCBIfam" id="TIGR00738">
    <property type="entry name" value="rrf2_super"/>
    <property type="match status" value="1"/>
</dbReference>
<dbReference type="InterPro" id="IPR030489">
    <property type="entry name" value="TR_Rrf2-type_CS"/>
</dbReference>
<proteinExistence type="predicted"/>
<dbReference type="PaxDb" id="243274-THEMA_06655"/>
<dbReference type="GO" id="GO:0005829">
    <property type="term" value="C:cytosol"/>
    <property type="evidence" value="ECO:0000318"/>
    <property type="project" value="GO_Central"/>
</dbReference>
<dbReference type="InParanoid" id="Q9X1L3"/>
<sequence length="140" mass="16201">MFGKCQKHVRYALRLLVRLSLENRPMSSSELAEKELITRNFALKVLHYLKRSGLVNSIKGKNGGFVLAKSPDEISFLDVISVFEKDLVIVDCNSRCKNYRACRVKYFWNWLSDYLKDLFSNITIKDIASGTFTFHLEKLS</sequence>
<accession>Q9X1L3</accession>
<dbReference type="AlphaFoldDB" id="Q9X1L3"/>
<dbReference type="PROSITE" id="PS51197">
    <property type="entry name" value="HTH_RRF2_2"/>
    <property type="match status" value="1"/>
</dbReference>
<evidence type="ECO:0000313" key="1">
    <source>
        <dbReference type="EMBL" id="AAD36594.1"/>
    </source>
</evidence>
<dbReference type="SUPFAM" id="SSF46785">
    <property type="entry name" value="Winged helix' DNA-binding domain"/>
    <property type="match status" value="1"/>
</dbReference>
<accession>G4FFR5</accession>